<evidence type="ECO:0000256" key="4">
    <source>
        <dbReference type="SAM" id="Phobius"/>
    </source>
</evidence>
<keyword evidence="2 3" id="KW-0802">TPR repeat</keyword>
<accession>A0A0S7XKB4</accession>
<feature type="repeat" description="TPR" evidence="3">
    <location>
        <begin position="46"/>
        <end position="79"/>
    </location>
</feature>
<feature type="transmembrane region" description="Helical" evidence="4">
    <location>
        <begin position="20"/>
        <end position="38"/>
    </location>
</feature>
<comment type="caution">
    <text evidence="5">The sequence shown here is derived from an EMBL/GenBank/DDBJ whole genome shotgun (WGS) entry which is preliminary data.</text>
</comment>
<reference evidence="5 6" key="1">
    <citation type="journal article" date="2015" name="Microbiome">
        <title>Genomic resolution of linkages in carbon, nitrogen, and sulfur cycling among widespread estuary sediment bacteria.</title>
        <authorList>
            <person name="Baker B.J."/>
            <person name="Lazar C.S."/>
            <person name="Teske A.P."/>
            <person name="Dick G.J."/>
        </authorList>
    </citation>
    <scope>NUCLEOTIDE SEQUENCE [LARGE SCALE GENOMIC DNA]</scope>
    <source>
        <strain evidence="5">DG_54_3</strain>
    </source>
</reference>
<dbReference type="SMART" id="SM00028">
    <property type="entry name" value="TPR"/>
    <property type="match status" value="3"/>
</dbReference>
<dbReference type="PANTHER" id="PTHR44858">
    <property type="entry name" value="TETRATRICOPEPTIDE REPEAT PROTEIN 6"/>
    <property type="match status" value="1"/>
</dbReference>
<gene>
    <name evidence="5" type="ORF">AMJ44_14950</name>
</gene>
<evidence type="ECO:0000256" key="1">
    <source>
        <dbReference type="ARBA" id="ARBA00022737"/>
    </source>
</evidence>
<organism evidence="5 6">
    <name type="scientific">candidate division WOR-1 bacterium DG_54_3</name>
    <dbReference type="NCBI Taxonomy" id="1703775"/>
    <lineage>
        <taxon>Bacteria</taxon>
        <taxon>Bacillati</taxon>
        <taxon>Saganbacteria</taxon>
    </lineage>
</organism>
<name>A0A0S7XKB4_UNCSA</name>
<dbReference type="EMBL" id="LIZX01000251">
    <property type="protein sequence ID" value="KPJ62941.1"/>
    <property type="molecule type" value="Genomic_DNA"/>
</dbReference>
<feature type="repeat" description="TPR" evidence="3">
    <location>
        <begin position="114"/>
        <end position="147"/>
    </location>
</feature>
<evidence type="ECO:0000313" key="6">
    <source>
        <dbReference type="Proteomes" id="UP000051861"/>
    </source>
</evidence>
<dbReference type="InterPro" id="IPR011990">
    <property type="entry name" value="TPR-like_helical_dom_sf"/>
</dbReference>
<dbReference type="PANTHER" id="PTHR44858:SF1">
    <property type="entry name" value="UDP-N-ACETYLGLUCOSAMINE--PEPTIDE N-ACETYLGLUCOSAMINYLTRANSFERASE SPINDLY-RELATED"/>
    <property type="match status" value="1"/>
</dbReference>
<keyword evidence="4" id="KW-1133">Transmembrane helix</keyword>
<dbReference type="InterPro" id="IPR019734">
    <property type="entry name" value="TPR_rpt"/>
</dbReference>
<dbReference type="Gene3D" id="1.25.40.10">
    <property type="entry name" value="Tetratricopeptide repeat domain"/>
    <property type="match status" value="3"/>
</dbReference>
<sequence length="297" mass="34433">MKIRNKIGRRAKVRNKVKILIWMGLVLLINCFLFYTWGCKKQMDKAKKHYELGVKYHQQELADQAITELQQAIKINHDYAEAHCKLGVLYFEKEDYKTAFTELQQAVKINPDYAEAHFHLGIIYQVLRGYGQAITEFEEVLRINPNFPWVHTAIGNVYYERGIKALMRAIKLDWSYLVPDTLKEISYKNKDELKKAIDNYLTTIESDTANAAAFSELSQAYFTWAQDEYQKAITADSSDTVAQLQLGLTFSERGYQNKAMNQCEVLKNLDPRAAEMLLQVIRQKEQEAKGLKKRGSR</sequence>
<dbReference type="PROSITE" id="PS50005">
    <property type="entry name" value="TPR"/>
    <property type="match status" value="3"/>
</dbReference>
<evidence type="ECO:0008006" key="7">
    <source>
        <dbReference type="Google" id="ProtNLM"/>
    </source>
</evidence>
<dbReference type="Proteomes" id="UP000051861">
    <property type="component" value="Unassembled WGS sequence"/>
</dbReference>
<keyword evidence="4" id="KW-0472">Membrane</keyword>
<dbReference type="Pfam" id="PF13414">
    <property type="entry name" value="TPR_11"/>
    <property type="match status" value="2"/>
</dbReference>
<proteinExistence type="predicted"/>
<dbReference type="AlphaFoldDB" id="A0A0S7XKB4"/>
<dbReference type="InterPro" id="IPR050498">
    <property type="entry name" value="Ycf3"/>
</dbReference>
<dbReference type="SUPFAM" id="SSF48452">
    <property type="entry name" value="TPR-like"/>
    <property type="match status" value="2"/>
</dbReference>
<feature type="repeat" description="TPR" evidence="3">
    <location>
        <begin position="80"/>
        <end position="113"/>
    </location>
</feature>
<keyword evidence="4" id="KW-0812">Transmembrane</keyword>
<evidence type="ECO:0000256" key="3">
    <source>
        <dbReference type="PROSITE-ProRule" id="PRU00339"/>
    </source>
</evidence>
<dbReference type="PROSITE" id="PS50293">
    <property type="entry name" value="TPR_REGION"/>
    <property type="match status" value="2"/>
</dbReference>
<protein>
    <recommendedName>
        <fullName evidence="7">UDP-N-acetylglucosamine--peptide N-acetylglucosaminyltransferase SPINDLY</fullName>
    </recommendedName>
</protein>
<evidence type="ECO:0000256" key="2">
    <source>
        <dbReference type="ARBA" id="ARBA00022803"/>
    </source>
</evidence>
<keyword evidence="1" id="KW-0677">Repeat</keyword>
<evidence type="ECO:0000313" key="5">
    <source>
        <dbReference type="EMBL" id="KPJ62941.1"/>
    </source>
</evidence>